<dbReference type="SUPFAM" id="SSF52540">
    <property type="entry name" value="P-loop containing nucleoside triphosphate hydrolases"/>
    <property type="match status" value="1"/>
</dbReference>
<evidence type="ECO:0000256" key="13">
    <source>
        <dbReference type="ARBA" id="ARBA00023209"/>
    </source>
</evidence>
<evidence type="ECO:0000256" key="1">
    <source>
        <dbReference type="ARBA" id="ARBA00004127"/>
    </source>
</evidence>
<feature type="transmembrane region" description="Helical" evidence="17">
    <location>
        <begin position="1347"/>
        <end position="1369"/>
    </location>
</feature>
<dbReference type="GO" id="GO:0016042">
    <property type="term" value="P:lipid catabolic process"/>
    <property type="evidence" value="ECO:0007669"/>
    <property type="project" value="UniProtKB-UniRule"/>
</dbReference>
<feature type="transmembrane region" description="Helical" evidence="17">
    <location>
        <begin position="1307"/>
        <end position="1326"/>
    </location>
</feature>
<dbReference type="GO" id="GO:0047499">
    <property type="term" value="F:calcium-independent phospholipase A2 activity"/>
    <property type="evidence" value="ECO:0007669"/>
    <property type="project" value="TreeGrafter"/>
</dbReference>
<keyword evidence="3 15" id="KW-0489">Methyltransferase</keyword>
<dbReference type="GO" id="GO:0019369">
    <property type="term" value="P:arachidonate metabolic process"/>
    <property type="evidence" value="ECO:0007669"/>
    <property type="project" value="TreeGrafter"/>
</dbReference>
<dbReference type="EC" id="2.1.1.71" evidence="15"/>
<evidence type="ECO:0000256" key="14">
    <source>
        <dbReference type="ARBA" id="ARBA00023264"/>
    </source>
</evidence>
<dbReference type="PANTHER" id="PTHR24185:SF1">
    <property type="entry name" value="CALCIUM-INDEPENDENT PHOSPHOLIPASE A2-GAMMA"/>
    <property type="match status" value="1"/>
</dbReference>
<dbReference type="Pfam" id="PF04191">
    <property type="entry name" value="PEMT"/>
    <property type="match status" value="1"/>
</dbReference>
<reference evidence="20" key="1">
    <citation type="journal article" date="2015" name="PLoS Genet.">
        <title>The dynamic genome and transcriptome of the human fungal pathogen Blastomyces and close relative Emmonsia.</title>
        <authorList>
            <person name="Munoz J.F."/>
            <person name="Gauthier G.M."/>
            <person name="Desjardins C.A."/>
            <person name="Gallo J.E."/>
            <person name="Holder J."/>
            <person name="Sullivan T.D."/>
            <person name="Marty A.J."/>
            <person name="Carmen J.C."/>
            <person name="Chen Z."/>
            <person name="Ding L."/>
            <person name="Gujja S."/>
            <person name="Magrini V."/>
            <person name="Misas E."/>
            <person name="Mitreva M."/>
            <person name="Priest M."/>
            <person name="Saif S."/>
            <person name="Whiston E.A."/>
            <person name="Young S."/>
            <person name="Zeng Q."/>
            <person name="Goldman W.E."/>
            <person name="Mardis E.R."/>
            <person name="Taylor J.W."/>
            <person name="McEwen J.G."/>
            <person name="Clay O.K."/>
            <person name="Klein B.S."/>
            <person name="Cuomo C.A."/>
        </authorList>
    </citation>
    <scope>NUCLEOTIDE SEQUENCE [LARGE SCALE GENOMIC DNA]</scope>
    <source>
        <strain evidence="20">UAMH 3008</strain>
    </source>
</reference>
<comment type="caution">
    <text evidence="19">The sequence shown here is derived from an EMBL/GenBank/DDBJ whole genome shotgun (WGS) entry which is preliminary data.</text>
</comment>
<keyword evidence="15" id="KW-0496">Mitochondrion</keyword>
<evidence type="ECO:0000256" key="8">
    <source>
        <dbReference type="ARBA" id="ARBA00022824"/>
    </source>
</evidence>
<dbReference type="Pfam" id="PF01734">
    <property type="entry name" value="Patatin"/>
    <property type="match status" value="1"/>
</dbReference>
<dbReference type="InterPro" id="IPR016035">
    <property type="entry name" value="Acyl_Trfase/lysoPLipase"/>
</dbReference>
<dbReference type="GO" id="GO:0043531">
    <property type="term" value="F:ADP binding"/>
    <property type="evidence" value="ECO:0007669"/>
    <property type="project" value="InterPro"/>
</dbReference>
<evidence type="ECO:0000256" key="16">
    <source>
        <dbReference type="PROSITE-ProRule" id="PRU01161"/>
    </source>
</evidence>
<dbReference type="GO" id="GO:0000773">
    <property type="term" value="F:phosphatidyl-N-methylethanolamine N-methyltransferase activity"/>
    <property type="evidence" value="ECO:0007669"/>
    <property type="project" value="UniProtKB-UniRule"/>
</dbReference>
<dbReference type="GO" id="GO:0005789">
    <property type="term" value="C:endoplasmic reticulum membrane"/>
    <property type="evidence" value="ECO:0007669"/>
    <property type="project" value="UniProtKB-SubCell"/>
</dbReference>
<evidence type="ECO:0000256" key="10">
    <source>
        <dbReference type="ARBA" id="ARBA00022989"/>
    </source>
</evidence>
<dbReference type="InterPro" id="IPR002641">
    <property type="entry name" value="PNPLA_dom"/>
</dbReference>
<comment type="pathway">
    <text evidence="15">Phospholipid metabolism; phosphatidylcholine biosynthesis.</text>
</comment>
<feature type="transmembrane region" description="Helical" evidence="17">
    <location>
        <begin position="1249"/>
        <end position="1271"/>
    </location>
</feature>
<evidence type="ECO:0000256" key="9">
    <source>
        <dbReference type="ARBA" id="ARBA00022963"/>
    </source>
</evidence>
<evidence type="ECO:0000256" key="4">
    <source>
        <dbReference type="ARBA" id="ARBA00022679"/>
    </source>
</evidence>
<feature type="short sequence motif" description="DGA/G" evidence="16">
    <location>
        <begin position="167"/>
        <end position="169"/>
    </location>
</feature>
<keyword evidence="7 16" id="KW-0378">Hydrolase</keyword>
<feature type="short sequence motif" description="GXSXG" evidence="16">
    <location>
        <begin position="27"/>
        <end position="31"/>
    </location>
</feature>
<evidence type="ECO:0000256" key="5">
    <source>
        <dbReference type="ARBA" id="ARBA00022691"/>
    </source>
</evidence>
<dbReference type="GO" id="GO:0006656">
    <property type="term" value="P:phosphatidylcholine biosynthetic process"/>
    <property type="evidence" value="ECO:0007669"/>
    <property type="project" value="UniProtKB-UniRule"/>
</dbReference>
<dbReference type="GO" id="GO:0031966">
    <property type="term" value="C:mitochondrial membrane"/>
    <property type="evidence" value="ECO:0007669"/>
    <property type="project" value="UniProtKB-SubCell"/>
</dbReference>
<keyword evidence="8 15" id="KW-0256">Endoplasmic reticulum</keyword>
<dbReference type="InterPro" id="IPR024960">
    <property type="entry name" value="PEMT/MFAP"/>
</dbReference>
<dbReference type="PANTHER" id="PTHR24185">
    <property type="entry name" value="CALCIUM-INDEPENDENT PHOSPHOLIPASE A2-GAMMA"/>
    <property type="match status" value="1"/>
</dbReference>
<dbReference type="InterPro" id="IPR056681">
    <property type="entry name" value="DUF7779"/>
</dbReference>
<proteinExistence type="inferred from homology"/>
<evidence type="ECO:0000256" key="11">
    <source>
        <dbReference type="ARBA" id="ARBA00023098"/>
    </source>
</evidence>
<feature type="active site" description="Nucleophile" evidence="16">
    <location>
        <position position="29"/>
    </location>
</feature>
<keyword evidence="11 15" id="KW-0443">Lipid metabolism</keyword>
<gene>
    <name evidence="19" type="ORF">EMCG_08516</name>
</gene>
<evidence type="ECO:0000256" key="2">
    <source>
        <dbReference type="ARBA" id="ARBA00022516"/>
    </source>
</evidence>
<dbReference type="CDD" id="cd07216">
    <property type="entry name" value="Pat17_PNPLA8_PNPLA9_like3"/>
    <property type="match status" value="1"/>
</dbReference>
<keyword evidence="14 15" id="KW-1208">Phospholipid metabolism</keyword>
<keyword evidence="12 15" id="KW-0472">Membrane</keyword>
<feature type="domain" description="PNPLA" evidence="18">
    <location>
        <begin position="1"/>
        <end position="180"/>
    </location>
</feature>
<dbReference type="Gene3D" id="3.40.50.300">
    <property type="entry name" value="P-loop containing nucleotide triphosphate hydrolases"/>
    <property type="match status" value="1"/>
</dbReference>
<protein>
    <recommendedName>
        <fullName evidence="15">Phosphatidyl-N-methylethanolamine N-methyltransferase</fullName>
        <ecNumber evidence="15">2.1.1.71</ecNumber>
    </recommendedName>
    <alternativeName>
        <fullName evidence="15">Phospholipid methyltransferase</fullName>
        <shortName evidence="15">PLMT</shortName>
    </alternativeName>
</protein>
<evidence type="ECO:0000313" key="20">
    <source>
        <dbReference type="Proteomes" id="UP000034164"/>
    </source>
</evidence>
<evidence type="ECO:0000256" key="3">
    <source>
        <dbReference type="ARBA" id="ARBA00022603"/>
    </source>
</evidence>
<name>A0A0G2I5Y7_9EURO</name>
<dbReference type="UniPathway" id="UPA00753"/>
<accession>A0A0G2I5Y7</accession>
<feature type="topological domain" description="Lumenal" evidence="15">
    <location>
        <begin position="1"/>
        <end position="1248"/>
    </location>
</feature>
<dbReference type="PROSITE" id="PS51599">
    <property type="entry name" value="SAM_PEMT_PEM2"/>
    <property type="match status" value="1"/>
</dbReference>
<comment type="catalytic activity">
    <reaction evidence="15">
        <text>a 1,2-diacyl-sn-glycero-3-phospho-N-methylethanolamine + S-adenosyl-L-methionine = a 1,2-diacyl-sn-glycero-3-phospho-N,N-dimethylethanolamine + S-adenosyl-L-homocysteine + H(+)</text>
        <dbReference type="Rhea" id="RHEA:32735"/>
        <dbReference type="ChEBI" id="CHEBI:15378"/>
        <dbReference type="ChEBI" id="CHEBI:57856"/>
        <dbReference type="ChEBI" id="CHEBI:59789"/>
        <dbReference type="ChEBI" id="CHEBI:64572"/>
        <dbReference type="ChEBI" id="CHEBI:64573"/>
        <dbReference type="EC" id="2.1.1.71"/>
    </reaction>
</comment>
<feature type="binding site" evidence="15">
    <location>
        <begin position="1436"/>
        <end position="1437"/>
    </location>
    <ligand>
        <name>S-adenosyl-L-methionine</name>
        <dbReference type="ChEBI" id="CHEBI:59789"/>
    </ligand>
</feature>
<organism evidence="19 20">
    <name type="scientific">[Emmonsia] crescens</name>
    <dbReference type="NCBI Taxonomy" id="73230"/>
    <lineage>
        <taxon>Eukaryota</taxon>
        <taxon>Fungi</taxon>
        <taxon>Dikarya</taxon>
        <taxon>Ascomycota</taxon>
        <taxon>Pezizomycotina</taxon>
        <taxon>Eurotiomycetes</taxon>
        <taxon>Eurotiomycetidae</taxon>
        <taxon>Onygenales</taxon>
        <taxon>Ajellomycetaceae</taxon>
        <taxon>Emergomyces</taxon>
    </lineage>
</organism>
<comment type="catalytic activity">
    <reaction evidence="15">
        <text>a 1,2-diacyl-sn-glycero-3-phospho-N,N-dimethylethanolamine + S-adenosyl-L-methionine = a 1,2-diacyl-sn-glycero-3-phosphocholine + S-adenosyl-L-homocysteine + H(+)</text>
        <dbReference type="Rhea" id="RHEA:32739"/>
        <dbReference type="ChEBI" id="CHEBI:15378"/>
        <dbReference type="ChEBI" id="CHEBI:57643"/>
        <dbReference type="ChEBI" id="CHEBI:57856"/>
        <dbReference type="ChEBI" id="CHEBI:59789"/>
        <dbReference type="ChEBI" id="CHEBI:64572"/>
    </reaction>
</comment>
<keyword evidence="6 15" id="KW-0812">Transmembrane</keyword>
<dbReference type="OrthoDB" id="1658288at2759"/>
<feature type="topological domain" description="Lumenal" evidence="15">
    <location>
        <begin position="1371"/>
        <end position="1413"/>
    </location>
</feature>
<evidence type="ECO:0000259" key="18">
    <source>
        <dbReference type="PROSITE" id="PS51635"/>
    </source>
</evidence>
<keyword evidence="10 15" id="KW-1133">Transmembrane helix</keyword>
<dbReference type="SUPFAM" id="SSF52151">
    <property type="entry name" value="FabD/lysophospholipase-like"/>
    <property type="match status" value="1"/>
</dbReference>
<evidence type="ECO:0000256" key="15">
    <source>
        <dbReference type="HAMAP-Rule" id="MF_03216"/>
    </source>
</evidence>
<dbReference type="InterPro" id="IPR027417">
    <property type="entry name" value="P-loop_NTPase"/>
</dbReference>
<sequence>MERVNHERRVAKLTHVKPCELFDLIGGTSTGGLIAIMLGRLEMDVDQCIAEYSRMIQQIFKKKSFPVDWKGRIKGRFDTEVLTNSLHETLASLGLSDADFLDDGKEKQCRVFVCATAFETKSIVRLKSYRLPGDAHLSPTILDAARATSAATSFFEPVNIGTRRYVDGALGANNPVDEVWNEAQNIWCAEDGALEPLVNCFISIGTGNPGVSPMNEGALKVLAKDMVKMATQTERTAETFQARHRGLFDRKRYFRFNVAQGLQTVGLEEYKKEGLLEAATDDYLTSTEQRIRLRDCVQHLREKTSMYRQRRTGTPRYRSMSSSTNICLSDPSFVQNPNFTGRQNEISSIHQNFTSAKEKNRQGRVCLWGPGGVGKTQLASAYALSHKHHYSHILKVSARSFAALEEDFAKIIYEVTPDARADTCGDPAGGVGAQVGQATMQENIRAVHRWFSAHQTGDWLLIIDDVSLGGVDILGFIPRTDTGNVLITSQSREIGGYGHLIALEDLDPEDAVTLLLNKANIYDDDLRTQTHPRATEIVQCLGYRALAVEHAGALIGCKGIEYYWEAFKLDRTTVLEHPEATSIHQESVFTTFKLSFGVLMEKNYAAAVLLTFLSFLDNTTISENLLLEDGKRRRSLASVNMFETRLEFINSVADLHALALVYYSEGEDGIMISLHPLVHYMSRARLKEIQRLIHTTHAAYFLLSPIIFQSPTESAINHSSFKHLLQVLRQAIDLMEEPLSSVRNLRLWAYLAQLLVCYYPYWHVSGKVGDLVAFGKRAISVLEFSTEEYHFTAWAWASLLLGQASEFVTTSETSYTSIKAFLGKQLNPRIASALDYASSIDESHPSPRHLILPRIGFGPMTLKRILKRKPSEWFLSMYAKYLREAAWLSMRRKSWHEGLLLATLSELPASLFDRQYAARFSFSPSQSVKAAFTAFSNRDIDGFIDILKKFEQDTEDHVAKGARYDLCNILVKQGQYAEAEVLGRKLTAQYLHNTKLVIASVEGTFYTWSHKLLATCLAGQGKLSEARDILVDVYNAVHEASEGDHIGHFHAGYLIILFHTQWGIHFPKDLSDYQREVSTAFRRVYAANKPKLLSGECLATGCMLLAEGALDEAIFIFQELSLLSTEILGSDHPQTQHAAWLLKTAITEMEQESEYEKNGDFWIHFGSMTFQRDASSFTSPSNFKSVAGTQGTHISWQEAAKWSHNSTERKFSGKIYGVQKTTLLFITAVGSVLLVSLLLFTFRSHLNKVYASTGVCMFVAAALIFDIVGGFEVSSGWIKPLKKVSHHRPPSSSTEYRNHFLSRIFGGSYKGCYVLAFAIFSLGIIRDHLYNQALADQPFYQPIAQPYLAYGLFAAGNTLVLSSMWALGLTGTYLGDYFGILMDAPVTGFPFNVTASPMYWGSTMSFLAVALYKGKVAGLILTLEVFVCYWLALKWEE</sequence>
<dbReference type="InterPro" id="IPR011990">
    <property type="entry name" value="TPR-like_helical_dom_sf"/>
</dbReference>
<keyword evidence="9 16" id="KW-0442">Lipid degradation</keyword>
<comment type="similarity">
    <text evidence="15">Belongs to the class VI-like SAM-binding methyltransferase superfamily. PEMT/PEM2 methyltransferase family.</text>
</comment>
<evidence type="ECO:0000313" key="19">
    <source>
        <dbReference type="EMBL" id="KKZ65655.1"/>
    </source>
</evidence>
<dbReference type="GO" id="GO:0032259">
    <property type="term" value="P:methylation"/>
    <property type="evidence" value="ECO:0007669"/>
    <property type="project" value="UniProtKB-KW"/>
</dbReference>
<dbReference type="Gene3D" id="3.40.1090.10">
    <property type="entry name" value="Cytosolic phospholipase A2 catalytic domain"/>
    <property type="match status" value="1"/>
</dbReference>
<feature type="active site" description="Proton acceptor" evidence="16">
    <location>
        <position position="167"/>
    </location>
</feature>
<evidence type="ECO:0000256" key="6">
    <source>
        <dbReference type="ARBA" id="ARBA00022692"/>
    </source>
</evidence>
<comment type="function">
    <text evidence="15">Catalyzes the second two steps of the methylation pathway of phosphatidylcholine biosynthesis, the SAM-dependent methylation of phosphatidylmonomethylethanolamine (PMME) to phosphatidyldimethylethanolamine (PDME) and of PDME to phosphatidylcholine (PC).</text>
</comment>
<comment type="subcellular location">
    <subcellularLocation>
        <location evidence="1">Endomembrane system</location>
        <topology evidence="1">Multi-pass membrane protein</topology>
    </subcellularLocation>
    <subcellularLocation>
        <location evidence="15">Endoplasmic reticulum membrane</location>
        <topology evidence="15">Multi-pass membrane protein</topology>
    </subcellularLocation>
    <subcellularLocation>
        <location evidence="15">Mitochondrion membrane</location>
        <topology evidence="15">Multi-pass membrane protein</topology>
    </subcellularLocation>
</comment>
<keyword evidence="5 15" id="KW-0949">S-adenosyl-L-methionine</keyword>
<feature type="intramembrane region" description="Helical" evidence="15">
    <location>
        <begin position="1249"/>
        <end position="1269"/>
    </location>
</feature>
<feature type="transmembrane region" description="Helical" evidence="17">
    <location>
        <begin position="1223"/>
        <end position="1242"/>
    </location>
</feature>
<evidence type="ECO:0000256" key="12">
    <source>
        <dbReference type="ARBA" id="ARBA00023136"/>
    </source>
</evidence>
<comment type="caution">
    <text evidence="15 16">Lacks conserved residue(s) required for the propagation of feature annotation.</text>
</comment>
<keyword evidence="4 15" id="KW-0808">Transferase</keyword>
<dbReference type="InterPro" id="IPR007318">
    <property type="entry name" value="Phopholipid_MeTrfase"/>
</dbReference>
<feature type="transmembrane region" description="Helical" evidence="17">
    <location>
        <begin position="1416"/>
        <end position="1433"/>
    </location>
</feature>
<evidence type="ECO:0000256" key="7">
    <source>
        <dbReference type="ARBA" id="ARBA00022801"/>
    </source>
</evidence>
<keyword evidence="13 15" id="KW-0594">Phospholipid biosynthesis</keyword>
<feature type="transmembrane region" description="Helical" evidence="17">
    <location>
        <begin position="1389"/>
        <end position="1409"/>
    </location>
</feature>
<feature type="binding site" evidence="15">
    <location>
        <begin position="1354"/>
        <end position="1356"/>
    </location>
    <ligand>
        <name>S-adenosyl-L-methionine</name>
        <dbReference type="ChEBI" id="CHEBI:59789"/>
    </ligand>
</feature>
<dbReference type="HAMAP" id="MF_03216">
    <property type="entry name" value="PLMT"/>
    <property type="match status" value="1"/>
</dbReference>
<dbReference type="Pfam" id="PF25000">
    <property type="entry name" value="DUF7779"/>
    <property type="match status" value="1"/>
</dbReference>
<dbReference type="Proteomes" id="UP000034164">
    <property type="component" value="Unassembled WGS sequence"/>
</dbReference>
<feature type="topological domain" description="Cytoplasmic" evidence="15">
    <location>
        <begin position="1435"/>
        <end position="1437"/>
    </location>
</feature>
<dbReference type="VEuPathDB" id="FungiDB:EMCG_08516"/>
<keyword evidence="2 15" id="KW-0444">Lipid biosynthesis</keyword>
<dbReference type="PROSITE" id="PS51635">
    <property type="entry name" value="PNPLA"/>
    <property type="match status" value="1"/>
</dbReference>
<dbReference type="EMBL" id="LCZI01000604">
    <property type="protein sequence ID" value="KKZ65655.1"/>
    <property type="molecule type" value="Genomic_DNA"/>
</dbReference>
<evidence type="ECO:0000256" key="17">
    <source>
        <dbReference type="SAM" id="Phobius"/>
    </source>
</evidence>
<dbReference type="Gene3D" id="1.25.40.10">
    <property type="entry name" value="Tetratricopeptide repeat domain"/>
    <property type="match status" value="1"/>
</dbReference>